<feature type="compositionally biased region" description="Polar residues" evidence="1">
    <location>
        <begin position="207"/>
        <end position="220"/>
    </location>
</feature>
<reference evidence="3" key="1">
    <citation type="journal article" date="2017" name="Nat. Microbiol.">
        <title>Global analysis of biosynthetic gene clusters reveals vast potential of secondary metabolite production in Penicillium species.</title>
        <authorList>
            <person name="Nielsen J.C."/>
            <person name="Grijseels S."/>
            <person name="Prigent S."/>
            <person name="Ji B."/>
            <person name="Dainat J."/>
            <person name="Nielsen K.F."/>
            <person name="Frisvad J.C."/>
            <person name="Workman M."/>
            <person name="Nielsen J."/>
        </authorList>
    </citation>
    <scope>NUCLEOTIDE SEQUENCE [LARGE SCALE GENOMIC DNA]</scope>
    <source>
        <strain evidence="3">IBT 13039</strain>
    </source>
</reference>
<feature type="compositionally biased region" description="Basic and acidic residues" evidence="1">
    <location>
        <begin position="194"/>
        <end position="205"/>
    </location>
</feature>
<evidence type="ECO:0000313" key="3">
    <source>
        <dbReference type="Proteomes" id="UP000191691"/>
    </source>
</evidence>
<feature type="region of interest" description="Disordered" evidence="1">
    <location>
        <begin position="41"/>
        <end position="65"/>
    </location>
</feature>
<feature type="region of interest" description="Disordered" evidence="1">
    <location>
        <begin position="194"/>
        <end position="220"/>
    </location>
</feature>
<name>A0A1V6YPL3_PENNA</name>
<evidence type="ECO:0000256" key="1">
    <source>
        <dbReference type="SAM" id="MobiDB-lite"/>
    </source>
</evidence>
<dbReference type="AlphaFoldDB" id="A0A1V6YPL3"/>
<dbReference type="Proteomes" id="UP000191691">
    <property type="component" value="Unassembled WGS sequence"/>
</dbReference>
<protein>
    <submittedName>
        <fullName evidence="2">Uncharacterized protein</fullName>
    </submittedName>
</protein>
<keyword evidence="3" id="KW-1185">Reference proteome</keyword>
<dbReference type="EMBL" id="MOOB01000014">
    <property type="protein sequence ID" value="OQE89395.1"/>
    <property type="molecule type" value="Genomic_DNA"/>
</dbReference>
<evidence type="ECO:0000313" key="2">
    <source>
        <dbReference type="EMBL" id="OQE89395.1"/>
    </source>
</evidence>
<dbReference type="STRING" id="60175.A0A1V6YPL3"/>
<organism evidence="2 3">
    <name type="scientific">Penicillium nalgiovense</name>
    <dbReference type="NCBI Taxonomy" id="60175"/>
    <lineage>
        <taxon>Eukaryota</taxon>
        <taxon>Fungi</taxon>
        <taxon>Dikarya</taxon>
        <taxon>Ascomycota</taxon>
        <taxon>Pezizomycotina</taxon>
        <taxon>Eurotiomycetes</taxon>
        <taxon>Eurotiomycetidae</taxon>
        <taxon>Eurotiales</taxon>
        <taxon>Aspergillaceae</taxon>
        <taxon>Penicillium</taxon>
    </lineage>
</organism>
<comment type="caution">
    <text evidence="2">The sequence shown here is derived from an EMBL/GenBank/DDBJ whole genome shotgun (WGS) entry which is preliminary data.</text>
</comment>
<proteinExistence type="predicted"/>
<accession>A0A1V6YPL3</accession>
<dbReference type="OMA" id="WLSHETA"/>
<sequence>MSAFDDNTTAILAPEDAALMQESGLVTPSSSEGTRWIHKRRLNRSSDEEEQHLPLTPVSTTSSSSSFVSIPDHLISFATLLHLGYNSQTATHIWENWNNWPSWGPMRESDDIEYGVPFIDFAKGHIGSALDTCEDDDAQWFHCMELYGISNELREAIMDPKFRQIRLTESCKFWVQDTFKLRYRGLKAVQAASREREMANRREASRPGQTRSTDSGQRSISDSLRMAPWLSHETALSPAATSAAENAPGYTTLFKGVDRARVETLFQDSGSGGIYFAIDREVAEYYASYTKRRDGCSAVVIVQLTIPNPVIESLPTTRLQRIYWRSEQWKAFIFHSRREEAPLPSKLRKYHVADLLIGSICRRPTHIFANMKSPDEVTERMVFKLKDGRNAVQYVFKGQSGYALLQGSGSFTIFPLTTREFEAWYNAV</sequence>
<gene>
    <name evidence="2" type="ORF">PENNAL_c0014G02908</name>
</gene>